<protein>
    <recommendedName>
        <fullName evidence="4">Bifunctional lysine-specific demethylase and histidyl-hydroxylase</fullName>
    </recommendedName>
</protein>
<proteinExistence type="predicted"/>
<comment type="caution">
    <text evidence="2">The sequence shown here is derived from an EMBL/GenBank/DDBJ whole genome shotgun (WGS) entry which is preliminary data.</text>
</comment>
<dbReference type="Proteomes" id="UP001189429">
    <property type="component" value="Unassembled WGS sequence"/>
</dbReference>
<gene>
    <name evidence="2" type="ORF">PCOR1329_LOCUS2201</name>
</gene>
<keyword evidence="3" id="KW-1185">Reference proteome</keyword>
<accession>A0ABN9PEF1</accession>
<name>A0ABN9PEF1_9DINO</name>
<feature type="region of interest" description="Disordered" evidence="1">
    <location>
        <begin position="1"/>
        <end position="27"/>
    </location>
</feature>
<organism evidence="2 3">
    <name type="scientific">Prorocentrum cordatum</name>
    <dbReference type="NCBI Taxonomy" id="2364126"/>
    <lineage>
        <taxon>Eukaryota</taxon>
        <taxon>Sar</taxon>
        <taxon>Alveolata</taxon>
        <taxon>Dinophyceae</taxon>
        <taxon>Prorocentrales</taxon>
        <taxon>Prorocentraceae</taxon>
        <taxon>Prorocentrum</taxon>
    </lineage>
</organism>
<feature type="compositionally biased region" description="Low complexity" evidence="1">
    <location>
        <begin position="1"/>
        <end position="10"/>
    </location>
</feature>
<evidence type="ECO:0000256" key="1">
    <source>
        <dbReference type="SAM" id="MobiDB-lite"/>
    </source>
</evidence>
<evidence type="ECO:0000313" key="3">
    <source>
        <dbReference type="Proteomes" id="UP001189429"/>
    </source>
</evidence>
<reference evidence="2" key="1">
    <citation type="submission" date="2023-10" db="EMBL/GenBank/DDBJ databases">
        <authorList>
            <person name="Chen Y."/>
            <person name="Shah S."/>
            <person name="Dougan E. K."/>
            <person name="Thang M."/>
            <person name="Chan C."/>
        </authorList>
    </citation>
    <scope>NUCLEOTIDE SEQUENCE [LARGE SCALE GENOMIC DNA]</scope>
</reference>
<feature type="non-terminal residue" evidence="2">
    <location>
        <position position="1"/>
    </location>
</feature>
<sequence length="501" mass="55234">DEGAAAQPARQARRRGRREDAAPTQKGIDALVDQVSEAPAEFAESVDMWQTVEAMQLVSKKMPALCKVGKQDAEGWLGNCIDELSDVKKIKNLHLDTLKQGLVDARVALSKFFASMGDVEFPLAFTPYKEKFGRLHESHQAAWKAVLRAKAGAQAVQAEQSGHDQKANESWRANRDKYRKYFAGRGAPTATAKVVGDTIYSMACPPGEVDIDLSYESPECNVVEGSTADVFTRPFRIKFNASEDRAQKDHFHNVFGQLYLDNKIQATAKMRECNQVMKQPTANMCCTFGSIQLSTDIDLKPSWVTDASKRLQPIVGLRSVVRVSHTESVDVTLDAWPWRGVPAFLTQDCGRSVISVVPPDVATAIGNPQEWLASLSSDGLQDYPAWMLEEGSSLFVPCGSFPIIVGACPLIDVASKEADLKATKGKDNQRHLIGLGVQPMFDVAFLKEQASPKVVNRVLATYQEGEGKNLKSWTEKVSEWKRDLGEWVQAAAEKESKVDIE</sequence>
<dbReference type="EMBL" id="CAUYUJ010000550">
    <property type="protein sequence ID" value="CAK0791249.1"/>
    <property type="molecule type" value="Genomic_DNA"/>
</dbReference>
<evidence type="ECO:0008006" key="4">
    <source>
        <dbReference type="Google" id="ProtNLM"/>
    </source>
</evidence>
<evidence type="ECO:0000313" key="2">
    <source>
        <dbReference type="EMBL" id="CAK0791249.1"/>
    </source>
</evidence>